<proteinExistence type="predicted"/>
<accession>A0ABS8TEH1</accession>
<dbReference type="SUPFAM" id="SSF48239">
    <property type="entry name" value="Terpenoid cyclases/Protein prenyltransferases"/>
    <property type="match status" value="1"/>
</dbReference>
<organism evidence="3 4">
    <name type="scientific">Datura stramonium</name>
    <name type="common">Jimsonweed</name>
    <name type="synonym">Common thornapple</name>
    <dbReference type="NCBI Taxonomy" id="4076"/>
    <lineage>
        <taxon>Eukaryota</taxon>
        <taxon>Viridiplantae</taxon>
        <taxon>Streptophyta</taxon>
        <taxon>Embryophyta</taxon>
        <taxon>Tracheophyta</taxon>
        <taxon>Spermatophyta</taxon>
        <taxon>Magnoliopsida</taxon>
        <taxon>eudicotyledons</taxon>
        <taxon>Gunneridae</taxon>
        <taxon>Pentapetalae</taxon>
        <taxon>asterids</taxon>
        <taxon>lamiids</taxon>
        <taxon>Solanales</taxon>
        <taxon>Solanaceae</taxon>
        <taxon>Solanoideae</taxon>
        <taxon>Datureae</taxon>
        <taxon>Datura</taxon>
    </lineage>
</organism>
<keyword evidence="2" id="KW-0456">Lyase</keyword>
<name>A0ABS8TEH1_DATST</name>
<reference evidence="3 4" key="1">
    <citation type="journal article" date="2021" name="BMC Genomics">
        <title>Datura genome reveals duplications of psychoactive alkaloid biosynthetic genes and high mutation rate following tissue culture.</title>
        <authorList>
            <person name="Rajewski A."/>
            <person name="Carter-House D."/>
            <person name="Stajich J."/>
            <person name="Litt A."/>
        </authorList>
    </citation>
    <scope>NUCLEOTIDE SEQUENCE [LARGE SCALE GENOMIC DNA]</scope>
    <source>
        <strain evidence="3">AR-01</strain>
    </source>
</reference>
<dbReference type="EMBL" id="JACEIK010001452">
    <property type="protein sequence ID" value="MCD7469528.1"/>
    <property type="molecule type" value="Genomic_DNA"/>
</dbReference>
<evidence type="ECO:0000313" key="3">
    <source>
        <dbReference type="EMBL" id="MCD7469528.1"/>
    </source>
</evidence>
<protein>
    <submittedName>
        <fullName evidence="3">Synthase</fullName>
    </submittedName>
</protein>
<dbReference type="InterPro" id="IPR008930">
    <property type="entry name" value="Terpenoid_cyclase/PrenylTrfase"/>
</dbReference>
<dbReference type="PANTHER" id="PTHR31739:SF33">
    <property type="entry name" value="CIS-ABIENOL SYNTHASE, CHLOROPLASTIC"/>
    <property type="match status" value="1"/>
</dbReference>
<evidence type="ECO:0000256" key="2">
    <source>
        <dbReference type="ARBA" id="ARBA00023239"/>
    </source>
</evidence>
<dbReference type="Proteomes" id="UP000823775">
    <property type="component" value="Unassembled WGS sequence"/>
</dbReference>
<keyword evidence="1" id="KW-0460">Magnesium</keyword>
<sequence>MGKGALIPELMQVSDDRKLPWPRREVFPSVLLIMNENSKAWVAMVPSKTFTKAAMFSTVFGLWILENQREDGFWGLNSSHPLLVKDSLSSTLACLLALHKWRLGDKQVQRGIGFIETCYGWAVDNKDQISPLDLKLYLQYDCYVEKLNLNLPLHSDFINS</sequence>
<evidence type="ECO:0000256" key="1">
    <source>
        <dbReference type="ARBA" id="ARBA00022842"/>
    </source>
</evidence>
<gene>
    <name evidence="3" type="primary">KS1_1</name>
    <name evidence="3" type="ORF">HAX54_008632</name>
</gene>
<dbReference type="PANTHER" id="PTHR31739">
    <property type="entry name" value="ENT-COPALYL DIPHOSPHATE SYNTHASE, CHLOROPLASTIC"/>
    <property type="match status" value="1"/>
</dbReference>
<comment type="caution">
    <text evidence="3">The sequence shown here is derived from an EMBL/GenBank/DDBJ whole genome shotgun (WGS) entry which is preliminary data.</text>
</comment>
<evidence type="ECO:0000313" key="4">
    <source>
        <dbReference type="Proteomes" id="UP000823775"/>
    </source>
</evidence>
<dbReference type="Gene3D" id="1.50.10.160">
    <property type="match status" value="1"/>
</dbReference>
<keyword evidence="4" id="KW-1185">Reference proteome</keyword>
<dbReference type="InterPro" id="IPR050148">
    <property type="entry name" value="Terpene_synthase-like"/>
</dbReference>